<name>A0ABP7T6M5_9BACT</name>
<keyword evidence="7" id="KW-1185">Reference proteome</keyword>
<evidence type="ECO:0000256" key="2">
    <source>
        <dbReference type="SAM" id="MobiDB-lite"/>
    </source>
</evidence>
<dbReference type="SUPFAM" id="SSF69318">
    <property type="entry name" value="Integrin alpha N-terminal domain"/>
    <property type="match status" value="1"/>
</dbReference>
<dbReference type="PANTHER" id="PTHR46580">
    <property type="entry name" value="SENSOR KINASE-RELATED"/>
    <property type="match status" value="1"/>
</dbReference>
<evidence type="ECO:0008006" key="8">
    <source>
        <dbReference type="Google" id="ProtNLM"/>
    </source>
</evidence>
<dbReference type="Pfam" id="PF13205">
    <property type="entry name" value="Big_5"/>
    <property type="match status" value="1"/>
</dbReference>
<feature type="domain" description="SbsA Ig-like" evidence="4">
    <location>
        <begin position="17"/>
        <end position="118"/>
    </location>
</feature>
<dbReference type="NCBIfam" id="TIGR04183">
    <property type="entry name" value="Por_Secre_tail"/>
    <property type="match status" value="1"/>
</dbReference>
<keyword evidence="1 3" id="KW-0732">Signal</keyword>
<feature type="chain" id="PRO_5045279447" description="SbsA Ig-like domain-containing protein" evidence="3">
    <location>
        <begin position="18"/>
        <end position="1121"/>
    </location>
</feature>
<evidence type="ECO:0000313" key="6">
    <source>
        <dbReference type="EMBL" id="GAA4021569.1"/>
    </source>
</evidence>
<evidence type="ECO:0000256" key="3">
    <source>
        <dbReference type="SAM" id="SignalP"/>
    </source>
</evidence>
<evidence type="ECO:0000256" key="1">
    <source>
        <dbReference type="ARBA" id="ARBA00022729"/>
    </source>
</evidence>
<dbReference type="Gene3D" id="2.60.40.3710">
    <property type="match status" value="1"/>
</dbReference>
<feature type="signal peptide" evidence="3">
    <location>
        <begin position="1"/>
        <end position="17"/>
    </location>
</feature>
<sequence length="1121" mass="113721">MAGLSLLPGLLALSAVAQPTIIAVSPTANQKAAVRTTPVTVRFSQNLTAGSENALRVFSSQRGGLRTNTSGITTLNNDQLTFSPSFDFRPGETVRVGVTTAARSSAGALATPRLFQFTAAATGGYGTFSGGSDPSVGANPYNVTVADVDNDGDLDLLSPTFSGSSVSVRLNNGSGTFSGGSDPGVGSQPRSVTTADIDGDGDLDLLTANYNANSVSVRFNNGSGIFTGSTNYNVGSQPQSVTTADIDGDGDLDFLVANGASDNVMVRLNDGAGNFSGGSTISVGSLPFNIQTGDVDGDGDLDLLTANWGTFSTTVSIRLNNGSGTFSGGSDPVMASRPRWVSLGDLDGDGDLDLLTANFGSNNASVRFNNGSGVFSGGAEYLTGTGPTSIAAADLDGDNDLDMVVVNFSSSDVTVRLNNGGGAFGNSSTVLVGTNPNGVAAADVDNDGDLDFLAANFASATISVRLNQLSALPDLVVSTPQNVNGTYGNVTVTGPATGGAGIATLTGGLTVMGTLTVQDGGTLLTACQPLVGSGNFVLAAGGTLGICDAAGIEATGNVGSVQLTGTRSFSNDASYIYNGTVAQVTGGALPSQVRNLSTTNTNNVTLNGPETVVQALTVAGTGNLVLNGQALTLPSDANGTALVVNSGTGIVQGNTTLVQRYIDPSLNSGLGYRHYSSPVSNSTVADLATSGFAPVLNGNYNSSATPGQTTPFPTVFGYDQSRVASATNNLSAFDKGWYSPTAANTPLAVGQGYTVNIDAAQKVDFAGTLTTGTQAVPLARTSGATATDGGWALVGNPYPAPLDWRLVTTADLANLDGAMYVFESTSQYIGNYRAYTNGVGGPSPYIGSSQGFFVRVSAGQTAGTLTFRNAQRVTSYATQVPFRRGTADTRPLVQLSLQGATGPADALFVYAEAGATAGVDARFDAVKMANSTGLNLASAPATTPLLAIDGRDQLTAATVIKLSVGVPAAGTYTLRAEQLLNLPAALEAYLFDAQTGQQINLTQQASYTFSVSAQQATQAQGNRFELRFGPAGSPLATATANGKSDVVLYPNPAHGQFTVALPKLTGAAVMATLFNSLGQPVRTLLLSATGTTVDVASLAKGIYTLQVTVGNTPLVKRVVVD</sequence>
<dbReference type="Pfam" id="PF13517">
    <property type="entry name" value="FG-GAP_3"/>
    <property type="match status" value="2"/>
</dbReference>
<proteinExistence type="predicted"/>
<gene>
    <name evidence="6" type="ORF">GCM10022409_01550</name>
</gene>
<dbReference type="Proteomes" id="UP001501469">
    <property type="component" value="Unassembled WGS sequence"/>
</dbReference>
<comment type="caution">
    <text evidence="6">The sequence shown here is derived from an EMBL/GenBank/DDBJ whole genome shotgun (WGS) entry which is preliminary data.</text>
</comment>
<organism evidence="6 7">
    <name type="scientific">Hymenobacter glaciei</name>
    <dbReference type="NCBI Taxonomy" id="877209"/>
    <lineage>
        <taxon>Bacteria</taxon>
        <taxon>Pseudomonadati</taxon>
        <taxon>Bacteroidota</taxon>
        <taxon>Cytophagia</taxon>
        <taxon>Cytophagales</taxon>
        <taxon>Hymenobacteraceae</taxon>
        <taxon>Hymenobacter</taxon>
    </lineage>
</organism>
<evidence type="ECO:0000259" key="4">
    <source>
        <dbReference type="Pfam" id="PF13205"/>
    </source>
</evidence>
<accession>A0ABP7T6M5</accession>
<dbReference type="Gene3D" id="2.30.30.100">
    <property type="match status" value="2"/>
</dbReference>
<feature type="region of interest" description="Disordered" evidence="2">
    <location>
        <begin position="172"/>
        <end position="191"/>
    </location>
</feature>
<evidence type="ECO:0000313" key="7">
    <source>
        <dbReference type="Proteomes" id="UP001501469"/>
    </source>
</evidence>
<evidence type="ECO:0000259" key="5">
    <source>
        <dbReference type="Pfam" id="PF18962"/>
    </source>
</evidence>
<dbReference type="InterPro" id="IPR032812">
    <property type="entry name" value="SbsA_Ig"/>
</dbReference>
<protein>
    <recommendedName>
        <fullName evidence="8">SbsA Ig-like domain-containing protein</fullName>
    </recommendedName>
</protein>
<dbReference type="Pfam" id="PF18962">
    <property type="entry name" value="Por_Secre_tail"/>
    <property type="match status" value="1"/>
</dbReference>
<reference evidence="7" key="1">
    <citation type="journal article" date="2019" name="Int. J. Syst. Evol. Microbiol.">
        <title>The Global Catalogue of Microorganisms (GCM) 10K type strain sequencing project: providing services to taxonomists for standard genome sequencing and annotation.</title>
        <authorList>
            <consortium name="The Broad Institute Genomics Platform"/>
            <consortium name="The Broad Institute Genome Sequencing Center for Infectious Disease"/>
            <person name="Wu L."/>
            <person name="Ma J."/>
        </authorList>
    </citation>
    <scope>NUCLEOTIDE SEQUENCE [LARGE SCALE GENOMIC DNA]</scope>
    <source>
        <strain evidence="7">JCM 17225</strain>
    </source>
</reference>
<dbReference type="InterPro" id="IPR026444">
    <property type="entry name" value="Secre_tail"/>
</dbReference>
<dbReference type="InterPro" id="IPR013517">
    <property type="entry name" value="FG-GAP"/>
</dbReference>
<dbReference type="EMBL" id="BAABDK010000001">
    <property type="protein sequence ID" value="GAA4021569.1"/>
    <property type="molecule type" value="Genomic_DNA"/>
</dbReference>
<dbReference type="InterPro" id="IPR028994">
    <property type="entry name" value="Integrin_alpha_N"/>
</dbReference>
<feature type="domain" description="Secretion system C-terminal sorting" evidence="5">
    <location>
        <begin position="1048"/>
        <end position="1120"/>
    </location>
</feature>